<feature type="non-terminal residue" evidence="4">
    <location>
        <position position="745"/>
    </location>
</feature>
<evidence type="ECO:0000256" key="2">
    <source>
        <dbReference type="SAM" id="MobiDB-lite"/>
    </source>
</evidence>
<dbReference type="PANTHER" id="PTHR22100:SF13">
    <property type="entry name" value="WINGS APART-LIKE PROTEIN HOMOLOG"/>
    <property type="match status" value="1"/>
</dbReference>
<evidence type="ECO:0000313" key="4">
    <source>
        <dbReference type="EMBL" id="ORX88394.1"/>
    </source>
</evidence>
<dbReference type="InterPro" id="IPR022771">
    <property type="entry name" value="WAPL_C"/>
</dbReference>
<feature type="domain" description="WAPL" evidence="3">
    <location>
        <begin position="360"/>
        <end position="468"/>
    </location>
</feature>
<feature type="compositionally biased region" description="Basic and acidic residues" evidence="2">
    <location>
        <begin position="76"/>
        <end position="95"/>
    </location>
</feature>
<dbReference type="PANTHER" id="PTHR22100">
    <property type="entry name" value="WINGS APART-LIKE PROTEIN HOMOLOG"/>
    <property type="match status" value="1"/>
</dbReference>
<dbReference type="SUPFAM" id="SSF48371">
    <property type="entry name" value="ARM repeat"/>
    <property type="match status" value="1"/>
</dbReference>
<gene>
    <name evidence="4" type="ORF">K493DRAFT_411035</name>
</gene>
<dbReference type="InParanoid" id="A0A1Y1XSW3"/>
<dbReference type="OrthoDB" id="78088at2759"/>
<dbReference type="EMBL" id="MCFE01000532">
    <property type="protein sequence ID" value="ORX88394.1"/>
    <property type="molecule type" value="Genomic_DNA"/>
</dbReference>
<comment type="similarity">
    <text evidence="1">Belongs to the WAPL family.</text>
</comment>
<dbReference type="AlphaFoldDB" id="A0A1Y1XSW3"/>
<feature type="region of interest" description="Disordered" evidence="2">
    <location>
        <begin position="247"/>
        <end position="371"/>
    </location>
</feature>
<dbReference type="InterPro" id="IPR039874">
    <property type="entry name" value="WAPL"/>
</dbReference>
<feature type="region of interest" description="Disordered" evidence="2">
    <location>
        <begin position="16"/>
        <end position="194"/>
    </location>
</feature>
<evidence type="ECO:0000259" key="3">
    <source>
        <dbReference type="PROSITE" id="PS51271"/>
    </source>
</evidence>
<dbReference type="InterPro" id="IPR011989">
    <property type="entry name" value="ARM-like"/>
</dbReference>
<evidence type="ECO:0000256" key="1">
    <source>
        <dbReference type="ARBA" id="ARBA00006854"/>
    </source>
</evidence>
<feature type="compositionally biased region" description="Basic and acidic residues" evidence="2">
    <location>
        <begin position="247"/>
        <end position="278"/>
    </location>
</feature>
<dbReference type="InterPro" id="IPR012502">
    <property type="entry name" value="WAPL_dom"/>
</dbReference>
<dbReference type="PROSITE" id="PS51271">
    <property type="entry name" value="WAPL"/>
    <property type="match status" value="1"/>
</dbReference>
<feature type="compositionally biased region" description="Basic and acidic residues" evidence="2">
    <location>
        <begin position="344"/>
        <end position="360"/>
    </location>
</feature>
<organism evidence="4 5">
    <name type="scientific">Basidiobolus meristosporus CBS 931.73</name>
    <dbReference type="NCBI Taxonomy" id="1314790"/>
    <lineage>
        <taxon>Eukaryota</taxon>
        <taxon>Fungi</taxon>
        <taxon>Fungi incertae sedis</taxon>
        <taxon>Zoopagomycota</taxon>
        <taxon>Entomophthoromycotina</taxon>
        <taxon>Basidiobolomycetes</taxon>
        <taxon>Basidiobolales</taxon>
        <taxon>Basidiobolaceae</taxon>
        <taxon>Basidiobolus</taxon>
    </lineage>
</organism>
<proteinExistence type="inferred from homology"/>
<reference evidence="4 5" key="1">
    <citation type="submission" date="2016-07" db="EMBL/GenBank/DDBJ databases">
        <title>Pervasive Adenine N6-methylation of Active Genes in Fungi.</title>
        <authorList>
            <consortium name="DOE Joint Genome Institute"/>
            <person name="Mondo S.J."/>
            <person name="Dannebaum R.O."/>
            <person name="Kuo R.C."/>
            <person name="Labutti K."/>
            <person name="Haridas S."/>
            <person name="Kuo A."/>
            <person name="Salamov A."/>
            <person name="Ahrendt S.R."/>
            <person name="Lipzen A."/>
            <person name="Sullivan W."/>
            <person name="Andreopoulos W.B."/>
            <person name="Clum A."/>
            <person name="Lindquist E."/>
            <person name="Daum C."/>
            <person name="Ramamoorthy G.K."/>
            <person name="Gryganskyi A."/>
            <person name="Culley D."/>
            <person name="Magnuson J.K."/>
            <person name="James T.Y."/>
            <person name="O'Malley M.A."/>
            <person name="Stajich J.E."/>
            <person name="Spatafora J.W."/>
            <person name="Visel A."/>
            <person name="Grigoriev I.V."/>
        </authorList>
    </citation>
    <scope>NUCLEOTIDE SEQUENCE [LARGE SCALE GENOMIC DNA]</scope>
    <source>
        <strain evidence="4 5">CBS 931.73</strain>
    </source>
</reference>
<keyword evidence="5" id="KW-1185">Reference proteome</keyword>
<dbReference type="STRING" id="1314790.A0A1Y1XSW3"/>
<dbReference type="Gene3D" id="1.25.10.10">
    <property type="entry name" value="Leucine-rich Repeat Variant"/>
    <property type="match status" value="1"/>
</dbReference>
<dbReference type="Proteomes" id="UP000193498">
    <property type="component" value="Unassembled WGS sequence"/>
</dbReference>
<sequence length="745" mass="83406">MPTEFGLRNKEIKVTFGRRNKKPVPTLANLSTHDDTRSTDPEAESVESATVDKSESVGKSETNSNYASLIKRTRERKQVSKDKEGPISSEAEVRKKPFSSVKRTTQSAETNIAETTSESSSGHRGQVPTTESKAYTTDTSEKGQNSLEDIFASFLGNPTLESTQDTTPKNSPARSKIAHSLKRAHTDSEYATPKTKRTNLFGSFHEEEGQDTWTPVIFTDRISVRSNMSASQISKLSVADIMKSDIEVTESEDSKKKESHSKAEKPSNANSHEKDVKTKGKKSSKVYRQKRDDTPESTSNLSPPTFSRAKTDLDATPRKSILARKQHSPHTPAPTTPSYHRAKTLPEGDSRWDDGSAERDLIDDDDDQTATDLKSQHELRELGESKRFNDEMEYVLGGLDPEQSLSVRRTSCLELTRKLLSGSFSMKLRAHNFIPKIYELLREQNDTTILSCRAFMLYLLTQDKRNLEFLPLEDHCLELLGKLLTVEPDPLVQPNWGSTKSEKRLIKELRELVATSKPVLPEASISVKSLAARTLLSIVSRKSRNDEVTRTRVRESGILDIVCRILEEDLMTMNQQLNDANQPKLDYETLLESAPYLRILENATQFCPANQDAVALYKNLFRRLLILALFFQVEGTSGSPQKAIQAMDSISGVLRLLINLTNEHEKCSHLVSEQPGLSVVMRLISFSQSNKIESSDTGINETLSASRYDVTLLSIGLLINIVDASEECKDIIRETEFCPNESCHT</sequence>
<accession>A0A1Y1XSW3</accession>
<protein>
    <recommendedName>
        <fullName evidence="3">WAPL domain-containing protein</fullName>
    </recommendedName>
</protein>
<feature type="compositionally biased region" description="Polar residues" evidence="2">
    <location>
        <begin position="101"/>
        <end position="147"/>
    </location>
</feature>
<feature type="compositionally biased region" description="Polar residues" evidence="2">
    <location>
        <begin position="296"/>
        <end position="305"/>
    </location>
</feature>
<feature type="compositionally biased region" description="Polar residues" evidence="2">
    <location>
        <begin position="159"/>
        <end position="173"/>
    </location>
</feature>
<comment type="caution">
    <text evidence="4">The sequence shown here is derived from an EMBL/GenBank/DDBJ whole genome shotgun (WGS) entry which is preliminary data.</text>
</comment>
<dbReference type="InterPro" id="IPR016024">
    <property type="entry name" value="ARM-type_fold"/>
</dbReference>
<feature type="compositionally biased region" description="Basic residues" evidence="2">
    <location>
        <begin position="279"/>
        <end position="288"/>
    </location>
</feature>
<dbReference type="Pfam" id="PF07814">
    <property type="entry name" value="WAPL"/>
    <property type="match status" value="1"/>
</dbReference>
<evidence type="ECO:0000313" key="5">
    <source>
        <dbReference type="Proteomes" id="UP000193498"/>
    </source>
</evidence>
<name>A0A1Y1XSW3_9FUNG</name>